<dbReference type="Pfam" id="PF19867">
    <property type="entry name" value="DUF6340"/>
    <property type="match status" value="1"/>
</dbReference>
<keyword evidence="1" id="KW-0732">Signal</keyword>
<dbReference type="InterPro" id="IPR045921">
    <property type="entry name" value="DUF6340"/>
</dbReference>
<sequence length="354" mass="39133">MPTRTCLKSLVFITLAAATCSSCKTTELVHINVLHPAPVTIPAYIKNPGVLNRTTITTKNKAVDAVDKVFSLEGVQLDKEGAKSSVTGLADELLKNNRFSDVKALGELDLTTNTPGFFSAPLSWDTVDKICREQHVDALFSLELFDTDSKISYAAVPVFVKTPLGNVPAIEHNASMLTTVKTGWRIYDPVGRNILDEYAVARDLTFSGRGINPVAAAGALINRKEAVKQVGEQAGHYYAMRIIPYRTRVTRDYYVKGSDNFRTARRKAQTGNWDGAAELWKKETTNPSSTVAGRACYNMAIICEINGELDLAIKWSQKAYEEYNNKLALNYIRLLKNRQVGDEVLKQQQVAVLP</sequence>
<evidence type="ECO:0008006" key="4">
    <source>
        <dbReference type="Google" id="ProtNLM"/>
    </source>
</evidence>
<dbReference type="RefSeq" id="WP_073085010.1">
    <property type="nucleotide sequence ID" value="NZ_FRBL01000008.1"/>
</dbReference>
<proteinExistence type="predicted"/>
<dbReference type="STRING" id="1419482.SAMN05444266_108141"/>
<organism evidence="2 3">
    <name type="scientific">Chitinophaga jiangningensis</name>
    <dbReference type="NCBI Taxonomy" id="1419482"/>
    <lineage>
        <taxon>Bacteria</taxon>
        <taxon>Pseudomonadati</taxon>
        <taxon>Bacteroidota</taxon>
        <taxon>Chitinophagia</taxon>
        <taxon>Chitinophagales</taxon>
        <taxon>Chitinophagaceae</taxon>
        <taxon>Chitinophaga</taxon>
    </lineage>
</organism>
<evidence type="ECO:0000256" key="1">
    <source>
        <dbReference type="SAM" id="SignalP"/>
    </source>
</evidence>
<evidence type="ECO:0000313" key="3">
    <source>
        <dbReference type="Proteomes" id="UP000184420"/>
    </source>
</evidence>
<evidence type="ECO:0000313" key="2">
    <source>
        <dbReference type="EMBL" id="SHM45592.1"/>
    </source>
</evidence>
<name>A0A1M7IY02_9BACT</name>
<reference evidence="2 3" key="1">
    <citation type="submission" date="2016-11" db="EMBL/GenBank/DDBJ databases">
        <authorList>
            <person name="Jaros S."/>
            <person name="Januszkiewicz K."/>
            <person name="Wedrychowicz H."/>
        </authorList>
    </citation>
    <scope>NUCLEOTIDE SEQUENCE [LARGE SCALE GENOMIC DNA]</scope>
    <source>
        <strain evidence="2 3">DSM 27406</strain>
    </source>
</reference>
<keyword evidence="3" id="KW-1185">Reference proteome</keyword>
<protein>
    <recommendedName>
        <fullName evidence="4">Tetratricopeptide repeat-containing protein</fullName>
    </recommendedName>
</protein>
<feature type="signal peptide" evidence="1">
    <location>
        <begin position="1"/>
        <end position="24"/>
    </location>
</feature>
<dbReference type="Proteomes" id="UP000184420">
    <property type="component" value="Unassembled WGS sequence"/>
</dbReference>
<gene>
    <name evidence="2" type="ORF">SAMN05444266_108141</name>
</gene>
<feature type="chain" id="PRO_5012387368" description="Tetratricopeptide repeat-containing protein" evidence="1">
    <location>
        <begin position="25"/>
        <end position="354"/>
    </location>
</feature>
<dbReference type="AlphaFoldDB" id="A0A1M7IY02"/>
<accession>A0A1M7IY02</accession>
<dbReference type="EMBL" id="FRBL01000008">
    <property type="protein sequence ID" value="SHM45592.1"/>
    <property type="molecule type" value="Genomic_DNA"/>
</dbReference>